<dbReference type="AlphaFoldDB" id="A0A0L6UWA3"/>
<keyword evidence="2" id="KW-1185">Reference proteome</keyword>
<accession>A0A0L6UWA3</accession>
<evidence type="ECO:0000313" key="1">
    <source>
        <dbReference type="EMBL" id="KNZ52826.1"/>
    </source>
</evidence>
<reference evidence="1 2" key="1">
    <citation type="submission" date="2015-08" db="EMBL/GenBank/DDBJ databases">
        <title>Next Generation Sequencing and Analysis of the Genome of Puccinia sorghi L Schw, the Causal Agent of Maize Common Rust.</title>
        <authorList>
            <person name="Rochi L."/>
            <person name="Burguener G."/>
            <person name="Darino M."/>
            <person name="Turjanski A."/>
            <person name="Kreff E."/>
            <person name="Dieguez M.J."/>
            <person name="Sacco F."/>
        </authorList>
    </citation>
    <scope>NUCLEOTIDE SEQUENCE [LARGE SCALE GENOMIC DNA]</scope>
    <source>
        <strain evidence="1 2">RO10H11247</strain>
    </source>
</reference>
<gene>
    <name evidence="1" type="ORF">VP01_3436g4</name>
</gene>
<evidence type="ECO:0000313" key="2">
    <source>
        <dbReference type="Proteomes" id="UP000037035"/>
    </source>
</evidence>
<dbReference type="Proteomes" id="UP000037035">
    <property type="component" value="Unassembled WGS sequence"/>
</dbReference>
<name>A0A0L6UWA3_9BASI</name>
<comment type="caution">
    <text evidence="1">The sequence shown here is derived from an EMBL/GenBank/DDBJ whole genome shotgun (WGS) entry which is preliminary data.</text>
</comment>
<sequence>MVFRRYEASTKIATDIIVSRKCFSCWSNLYHETQLVVRDPKEYTLVCMEPTIFLGEIYKQLYNNGGALLGRNIHHAKFHVKT</sequence>
<proteinExistence type="predicted"/>
<dbReference type="EMBL" id="LAVV01008431">
    <property type="protein sequence ID" value="KNZ52826.1"/>
    <property type="molecule type" value="Genomic_DNA"/>
</dbReference>
<protein>
    <submittedName>
        <fullName evidence="1">Uncharacterized protein</fullName>
    </submittedName>
</protein>
<organism evidence="1 2">
    <name type="scientific">Puccinia sorghi</name>
    <dbReference type="NCBI Taxonomy" id="27349"/>
    <lineage>
        <taxon>Eukaryota</taxon>
        <taxon>Fungi</taxon>
        <taxon>Dikarya</taxon>
        <taxon>Basidiomycota</taxon>
        <taxon>Pucciniomycotina</taxon>
        <taxon>Pucciniomycetes</taxon>
        <taxon>Pucciniales</taxon>
        <taxon>Pucciniaceae</taxon>
        <taxon>Puccinia</taxon>
    </lineage>
</organism>
<dbReference type="VEuPathDB" id="FungiDB:VP01_3436g4"/>